<keyword evidence="4" id="KW-1185">Reference proteome</keyword>
<sequence length="81" mass="8956">MGGSIEPGWYADPHGAENQLRWWNGEEWTQHVRSLSELSERADGAESTADLTDLSQGDRRGRPDDADQPTADLTDHTHPTG</sequence>
<feature type="compositionally biased region" description="Basic and acidic residues" evidence="1">
    <location>
        <begin position="56"/>
        <end position="65"/>
    </location>
</feature>
<feature type="non-terminal residue" evidence="3">
    <location>
        <position position="81"/>
    </location>
</feature>
<feature type="domain" description="DUF2510" evidence="2">
    <location>
        <begin position="7"/>
        <end position="34"/>
    </location>
</feature>
<reference evidence="3 4" key="1">
    <citation type="submission" date="2017-02" db="EMBL/GenBank/DDBJ databases">
        <authorList>
            <person name="Peterson S.W."/>
        </authorList>
    </citation>
    <scope>NUCLEOTIDE SEQUENCE [LARGE SCALE GENOMIC DNA]</scope>
    <source>
        <strain evidence="3 4">DSM 45154</strain>
    </source>
</reference>
<dbReference type="Proteomes" id="UP000190637">
    <property type="component" value="Unassembled WGS sequence"/>
</dbReference>
<dbReference type="Pfam" id="PF10708">
    <property type="entry name" value="DUF2510"/>
    <property type="match status" value="1"/>
</dbReference>
<accession>A0A1T4RNU6</accession>
<evidence type="ECO:0000313" key="3">
    <source>
        <dbReference type="EMBL" id="SKA17649.1"/>
    </source>
</evidence>
<dbReference type="OrthoDB" id="4463773at2"/>
<proteinExistence type="predicted"/>
<dbReference type="InterPro" id="IPR018929">
    <property type="entry name" value="DUF2510"/>
</dbReference>
<dbReference type="EMBL" id="FUWS01000007">
    <property type="protein sequence ID" value="SKA17649.1"/>
    <property type="molecule type" value="Genomic_DNA"/>
</dbReference>
<dbReference type="RefSeq" id="WP_144390142.1">
    <property type="nucleotide sequence ID" value="NZ_FUWS01000007.1"/>
</dbReference>
<feature type="region of interest" description="Disordered" evidence="1">
    <location>
        <begin position="38"/>
        <end position="81"/>
    </location>
</feature>
<organism evidence="3 4">
    <name type="scientific">Marinactinospora thermotolerans DSM 45154</name>
    <dbReference type="NCBI Taxonomy" id="1122192"/>
    <lineage>
        <taxon>Bacteria</taxon>
        <taxon>Bacillati</taxon>
        <taxon>Actinomycetota</taxon>
        <taxon>Actinomycetes</taxon>
        <taxon>Streptosporangiales</taxon>
        <taxon>Nocardiopsidaceae</taxon>
        <taxon>Marinactinospora</taxon>
    </lineage>
</organism>
<evidence type="ECO:0000259" key="2">
    <source>
        <dbReference type="Pfam" id="PF10708"/>
    </source>
</evidence>
<name>A0A1T4RNU6_9ACTN</name>
<dbReference type="STRING" id="1122192.SAMN02745673_02846"/>
<protein>
    <recommendedName>
        <fullName evidence="2">DUF2510 domain-containing protein</fullName>
    </recommendedName>
</protein>
<dbReference type="AlphaFoldDB" id="A0A1T4RNU6"/>
<gene>
    <name evidence="3" type="ORF">SAMN02745673_02846</name>
</gene>
<evidence type="ECO:0000313" key="4">
    <source>
        <dbReference type="Proteomes" id="UP000190637"/>
    </source>
</evidence>
<evidence type="ECO:0000256" key="1">
    <source>
        <dbReference type="SAM" id="MobiDB-lite"/>
    </source>
</evidence>